<reference evidence="1 2" key="1">
    <citation type="submission" date="2020-08" db="EMBL/GenBank/DDBJ databases">
        <title>Genomic Encyclopedia of Type Strains, Phase IV (KMG-IV): sequencing the most valuable type-strain genomes for metagenomic binning, comparative biology and taxonomic classification.</title>
        <authorList>
            <person name="Goeker M."/>
        </authorList>
    </citation>
    <scope>NUCLEOTIDE SEQUENCE [LARGE SCALE GENOMIC DNA]</scope>
    <source>
        <strain evidence="1 2">DSM 10633</strain>
    </source>
</reference>
<protein>
    <submittedName>
        <fullName evidence="1">Uncharacterized protein</fullName>
    </submittedName>
</protein>
<comment type="caution">
    <text evidence="1">The sequence shown here is derived from an EMBL/GenBank/DDBJ whole genome shotgun (WGS) entry which is preliminary data.</text>
</comment>
<dbReference type="Proteomes" id="UP000557217">
    <property type="component" value="Unassembled WGS sequence"/>
</dbReference>
<sequence length="64" mass="7055">MMEKHFNNLGLEFGDTILVGGNGFSNQQGIFIAFQDNFLVWVTFISGATRLLSTDTTNLTIARA</sequence>
<gene>
    <name evidence="1" type="ORF">HNR36_001935</name>
</gene>
<name>A0A840PUC7_URETH</name>
<dbReference type="EMBL" id="JACHGZ010000023">
    <property type="protein sequence ID" value="MBB5149543.1"/>
    <property type="molecule type" value="Genomic_DNA"/>
</dbReference>
<evidence type="ECO:0000313" key="1">
    <source>
        <dbReference type="EMBL" id="MBB5149543.1"/>
    </source>
</evidence>
<proteinExistence type="predicted"/>
<dbReference type="AlphaFoldDB" id="A0A840PUC7"/>
<organism evidence="1 2">
    <name type="scientific">Ureibacillus thermosphaericus</name>
    <dbReference type="NCBI Taxonomy" id="51173"/>
    <lineage>
        <taxon>Bacteria</taxon>
        <taxon>Bacillati</taxon>
        <taxon>Bacillota</taxon>
        <taxon>Bacilli</taxon>
        <taxon>Bacillales</taxon>
        <taxon>Caryophanaceae</taxon>
        <taxon>Ureibacillus</taxon>
    </lineage>
</organism>
<dbReference type="RefSeq" id="WP_016838108.1">
    <property type="nucleotide sequence ID" value="NZ_AP018335.1"/>
</dbReference>
<evidence type="ECO:0000313" key="2">
    <source>
        <dbReference type="Proteomes" id="UP000557217"/>
    </source>
</evidence>
<accession>A0A840PUC7</accession>
<keyword evidence="2" id="KW-1185">Reference proteome</keyword>